<reference evidence="2 3" key="1">
    <citation type="journal article" date="2024" name="Commun. Biol.">
        <title>Comparative genomic analysis of thermophilic fungi reveals convergent evolutionary adaptations and gene losses.</title>
        <authorList>
            <person name="Steindorff A.S."/>
            <person name="Aguilar-Pontes M.V."/>
            <person name="Robinson A.J."/>
            <person name="Andreopoulos B."/>
            <person name="LaButti K."/>
            <person name="Kuo A."/>
            <person name="Mondo S."/>
            <person name="Riley R."/>
            <person name="Otillar R."/>
            <person name="Haridas S."/>
            <person name="Lipzen A."/>
            <person name="Grimwood J."/>
            <person name="Schmutz J."/>
            <person name="Clum A."/>
            <person name="Reid I.D."/>
            <person name="Moisan M.C."/>
            <person name="Butler G."/>
            <person name="Nguyen T.T.M."/>
            <person name="Dewar K."/>
            <person name="Conant G."/>
            <person name="Drula E."/>
            <person name="Henrissat B."/>
            <person name="Hansel C."/>
            <person name="Singer S."/>
            <person name="Hutchinson M.I."/>
            <person name="de Vries R.P."/>
            <person name="Natvig D.O."/>
            <person name="Powell A.J."/>
            <person name="Tsang A."/>
            <person name="Grigoriev I.V."/>
        </authorList>
    </citation>
    <scope>NUCLEOTIDE SEQUENCE [LARGE SCALE GENOMIC DNA]</scope>
    <source>
        <strain evidence="2 3">CBS 494.80</strain>
    </source>
</reference>
<feature type="region of interest" description="Disordered" evidence="1">
    <location>
        <begin position="85"/>
        <end position="133"/>
    </location>
</feature>
<dbReference type="EMBL" id="JAZHXI010000009">
    <property type="protein sequence ID" value="KAL2068418.1"/>
    <property type="molecule type" value="Genomic_DNA"/>
</dbReference>
<comment type="caution">
    <text evidence="2">The sequence shown here is derived from an EMBL/GenBank/DDBJ whole genome shotgun (WGS) entry which is preliminary data.</text>
</comment>
<evidence type="ECO:0000313" key="2">
    <source>
        <dbReference type="EMBL" id="KAL2068418.1"/>
    </source>
</evidence>
<keyword evidence="3" id="KW-1185">Reference proteome</keyword>
<feature type="compositionally biased region" description="Basic residues" evidence="1">
    <location>
        <begin position="96"/>
        <end position="108"/>
    </location>
</feature>
<feature type="compositionally biased region" description="Low complexity" evidence="1">
    <location>
        <begin position="85"/>
        <end position="95"/>
    </location>
</feature>
<sequence>MALFPSRPTSATTTESPVTLPYKKTFPAAWIISTVETRGLDGDRQDLGLRRLNLPPPETPQTLVRESVLPAVLFIQQAGLASPATSASLTSLSSRKGSKISKTKKAKHRAADQTTRAAANKLNPPSEGPSVRGAMRKLLPDFLSSRSSKTEKRKGSIADVQKNLQNLPKHRGPFIWPENSQKIVSNSPHNMAGLESVPEESQVKLTEESLGWAGGSSASPYEGAVMRRIRGSYSDEPATAGTGISSRSSNYADVTSRLPQFSPGYSPMARSLVDY</sequence>
<accession>A0ABR4CEN5</accession>
<evidence type="ECO:0000313" key="3">
    <source>
        <dbReference type="Proteomes" id="UP001595075"/>
    </source>
</evidence>
<dbReference type="Proteomes" id="UP001595075">
    <property type="component" value="Unassembled WGS sequence"/>
</dbReference>
<protein>
    <submittedName>
        <fullName evidence="2">Uncharacterized protein</fullName>
    </submittedName>
</protein>
<proteinExistence type="predicted"/>
<gene>
    <name evidence="2" type="ORF">VTL71DRAFT_16516</name>
</gene>
<name>A0ABR4CEN5_9HELO</name>
<evidence type="ECO:0000256" key="1">
    <source>
        <dbReference type="SAM" id="MobiDB-lite"/>
    </source>
</evidence>
<organism evidence="2 3">
    <name type="scientific">Oculimacula yallundae</name>
    <dbReference type="NCBI Taxonomy" id="86028"/>
    <lineage>
        <taxon>Eukaryota</taxon>
        <taxon>Fungi</taxon>
        <taxon>Dikarya</taxon>
        <taxon>Ascomycota</taxon>
        <taxon>Pezizomycotina</taxon>
        <taxon>Leotiomycetes</taxon>
        <taxon>Helotiales</taxon>
        <taxon>Ploettnerulaceae</taxon>
        <taxon>Oculimacula</taxon>
    </lineage>
</organism>